<dbReference type="EMBL" id="MIQH01000096">
    <property type="protein sequence ID" value="OJA03810.1"/>
    <property type="molecule type" value="Genomic_DNA"/>
</dbReference>
<comment type="caution">
    <text evidence="2">The sequence shown here is derived from an EMBL/GenBank/DDBJ whole genome shotgun (WGS) entry which is preliminary data.</text>
</comment>
<evidence type="ECO:0008006" key="4">
    <source>
        <dbReference type="Google" id="ProtNLM"/>
    </source>
</evidence>
<evidence type="ECO:0000313" key="3">
    <source>
        <dbReference type="Proteomes" id="UP000182798"/>
    </source>
</evidence>
<sequence length="100" mass="10675">GTYTWSSNDFSNTSTSKTFVFNPQSVNIGTRTITLKVTAGDFSSERVLKLKLVDTYPNGRIDTNGNGISDSKESGNSDNELPAGTNKKITSPGSTRILPG</sequence>
<dbReference type="RefSeq" id="WP_158009135.1">
    <property type="nucleotide sequence ID" value="NZ_MIQH01000096.1"/>
</dbReference>
<dbReference type="Proteomes" id="UP000182798">
    <property type="component" value="Unassembled WGS sequence"/>
</dbReference>
<feature type="non-terminal residue" evidence="2">
    <location>
        <position position="100"/>
    </location>
</feature>
<protein>
    <recommendedName>
        <fullName evidence="4">PKD domain-containing protein</fullName>
    </recommendedName>
</protein>
<dbReference type="OrthoDB" id="5242130at2"/>
<feature type="non-terminal residue" evidence="2">
    <location>
        <position position="1"/>
    </location>
</feature>
<name>A0A1J8Q373_9GAMM</name>
<reference evidence="3" key="1">
    <citation type="submission" date="2016-09" db="EMBL/GenBank/DDBJ databases">
        <title>Genome Sequence of Bathymodiolus thermophilus sulfur-oxidizing gill endosymbiont.</title>
        <authorList>
            <person name="Ponnudurai R."/>
            <person name="Kleiner M."/>
            <person name="Sayavedra L."/>
            <person name="Thuermer A."/>
            <person name="Felbeck H."/>
            <person name="Schlueter R."/>
            <person name="Schweder T."/>
            <person name="Markert S."/>
        </authorList>
    </citation>
    <scope>NUCLEOTIDE SEQUENCE [LARGE SCALE GENOMIC DNA]</scope>
    <source>
        <strain evidence="3">BAT/CrabSpa'14</strain>
    </source>
</reference>
<gene>
    <name evidence="2" type="ORF">BGC33_00615</name>
</gene>
<evidence type="ECO:0000256" key="1">
    <source>
        <dbReference type="SAM" id="MobiDB-lite"/>
    </source>
</evidence>
<organism evidence="2 3">
    <name type="scientific">Bathymodiolus thermophilus thioautotrophic gill symbiont</name>
    <dbReference type="NCBI Taxonomy" id="2360"/>
    <lineage>
        <taxon>Bacteria</taxon>
        <taxon>Pseudomonadati</taxon>
        <taxon>Pseudomonadota</taxon>
        <taxon>Gammaproteobacteria</taxon>
        <taxon>sulfur-oxidizing symbionts</taxon>
    </lineage>
</organism>
<dbReference type="AlphaFoldDB" id="A0A1J8Q373"/>
<evidence type="ECO:0000313" key="2">
    <source>
        <dbReference type="EMBL" id="OJA03810.1"/>
    </source>
</evidence>
<proteinExistence type="predicted"/>
<accession>A0A1J8Q373</accession>
<feature type="region of interest" description="Disordered" evidence="1">
    <location>
        <begin position="56"/>
        <end position="100"/>
    </location>
</feature>